<keyword evidence="2" id="KW-1185">Reference proteome</keyword>
<dbReference type="RefSeq" id="WP_345244780.1">
    <property type="nucleotide sequence ID" value="NZ_BAABHD010000030.1"/>
</dbReference>
<comment type="caution">
    <text evidence="1">The sequence shown here is derived from an EMBL/GenBank/DDBJ whole genome shotgun (WGS) entry which is preliminary data.</text>
</comment>
<gene>
    <name evidence="1" type="ORF">GCM10023189_31040</name>
</gene>
<sequence>MKTLFILIFLFLPKLTIKAQPVRIKNVPVRKIKLDSLEQARNAHLYQFIDRLFGPDSLVLMQPDTFCYYVEQPADFPVVRFGNPAEVHIRYFSSILRQNCQSWQSPCDQHCLKAIPFRYIRRSNKRLYQGIIDSKSFWTEPVAQTAFVVYNTCQDNEVTTVVLFQPYTHKLAYMGGAWEDDNQKKR</sequence>
<evidence type="ECO:0000313" key="2">
    <source>
        <dbReference type="Proteomes" id="UP001501175"/>
    </source>
</evidence>
<evidence type="ECO:0000313" key="1">
    <source>
        <dbReference type="EMBL" id="GAA4458567.1"/>
    </source>
</evidence>
<name>A0ABP8N200_9BACT</name>
<organism evidence="1 2">
    <name type="scientific">Nibrella saemangeumensis</name>
    <dbReference type="NCBI Taxonomy" id="1084526"/>
    <lineage>
        <taxon>Bacteria</taxon>
        <taxon>Pseudomonadati</taxon>
        <taxon>Bacteroidota</taxon>
        <taxon>Cytophagia</taxon>
        <taxon>Cytophagales</taxon>
        <taxon>Spirosomataceae</taxon>
        <taxon>Nibrella</taxon>
    </lineage>
</organism>
<proteinExistence type="predicted"/>
<reference evidence="2" key="1">
    <citation type="journal article" date="2019" name="Int. J. Syst. Evol. Microbiol.">
        <title>The Global Catalogue of Microorganisms (GCM) 10K type strain sequencing project: providing services to taxonomists for standard genome sequencing and annotation.</title>
        <authorList>
            <consortium name="The Broad Institute Genomics Platform"/>
            <consortium name="The Broad Institute Genome Sequencing Center for Infectious Disease"/>
            <person name="Wu L."/>
            <person name="Ma J."/>
        </authorList>
    </citation>
    <scope>NUCLEOTIDE SEQUENCE [LARGE SCALE GENOMIC DNA]</scope>
    <source>
        <strain evidence="2">JCM 17927</strain>
    </source>
</reference>
<accession>A0ABP8N200</accession>
<dbReference type="EMBL" id="BAABHD010000030">
    <property type="protein sequence ID" value="GAA4458567.1"/>
    <property type="molecule type" value="Genomic_DNA"/>
</dbReference>
<dbReference type="Proteomes" id="UP001501175">
    <property type="component" value="Unassembled WGS sequence"/>
</dbReference>
<protein>
    <submittedName>
        <fullName evidence="1">Uncharacterized protein</fullName>
    </submittedName>
</protein>